<dbReference type="AlphaFoldDB" id="A0A9D7XPS2"/>
<proteinExistence type="predicted"/>
<evidence type="ECO:0000313" key="1">
    <source>
        <dbReference type="EMBL" id="MBK9983455.1"/>
    </source>
</evidence>
<protein>
    <submittedName>
        <fullName evidence="1">ArsR family transcriptional regulator</fullName>
    </submittedName>
</protein>
<comment type="caution">
    <text evidence="1">The sequence shown here is derived from an EMBL/GenBank/DDBJ whole genome shotgun (WGS) entry which is preliminary data.</text>
</comment>
<gene>
    <name evidence="1" type="ORF">IPP15_13900</name>
</gene>
<dbReference type="Proteomes" id="UP000808337">
    <property type="component" value="Unassembled WGS sequence"/>
</dbReference>
<organism evidence="1 2">
    <name type="scientific">Candidatus Opimibacter skivensis</name>
    <dbReference type="NCBI Taxonomy" id="2982028"/>
    <lineage>
        <taxon>Bacteria</taxon>
        <taxon>Pseudomonadati</taxon>
        <taxon>Bacteroidota</taxon>
        <taxon>Saprospiria</taxon>
        <taxon>Saprospirales</taxon>
        <taxon>Saprospiraceae</taxon>
        <taxon>Candidatus Opimibacter</taxon>
    </lineage>
</organism>
<name>A0A9D7XPS2_9BACT</name>
<dbReference type="EMBL" id="JADKGY010000020">
    <property type="protein sequence ID" value="MBK9983455.1"/>
    <property type="molecule type" value="Genomic_DNA"/>
</dbReference>
<sequence length="179" mass="21030">MIETLISSKMRIKLLLKFFLNSQSRSYLRGLETEFGDSTNAIRQELNRFEKAGMLKAYTEGNKKYFQANTDHPLYKEVHNILIKYIGFDTIIDTVIERLGEIKEVYIIGQFSNGLDSPVIDLMFTGDIDENYLINLIHKAETLVKRKIRYIIYRLDELPTIDWKQFDPQPLLLWSKDSE</sequence>
<dbReference type="SUPFAM" id="SSF46785">
    <property type="entry name" value="Winged helix' DNA-binding domain"/>
    <property type="match status" value="1"/>
</dbReference>
<reference evidence="1 2" key="1">
    <citation type="submission" date="2020-10" db="EMBL/GenBank/DDBJ databases">
        <title>Connecting structure to function with the recovery of over 1000 high-quality activated sludge metagenome-assembled genomes encoding full-length rRNA genes using long-read sequencing.</title>
        <authorList>
            <person name="Singleton C.M."/>
            <person name="Petriglieri F."/>
            <person name="Kristensen J.M."/>
            <person name="Kirkegaard R.H."/>
            <person name="Michaelsen T.Y."/>
            <person name="Andersen M.H."/>
            <person name="Karst S.M."/>
            <person name="Dueholm M.S."/>
            <person name="Nielsen P.H."/>
            <person name="Albertsen M."/>
        </authorList>
    </citation>
    <scope>NUCLEOTIDE SEQUENCE [LARGE SCALE GENOMIC DNA]</scope>
    <source>
        <strain evidence="1">Ribe_18-Q3-R11-54_MAXAC.273</strain>
    </source>
</reference>
<accession>A0A9D7XPS2</accession>
<evidence type="ECO:0000313" key="2">
    <source>
        <dbReference type="Proteomes" id="UP000808337"/>
    </source>
</evidence>
<dbReference type="InterPro" id="IPR036390">
    <property type="entry name" value="WH_DNA-bd_sf"/>
</dbReference>